<proteinExistence type="predicted"/>
<dbReference type="HOGENOM" id="CLU_2986190_0_0_11"/>
<keyword evidence="2" id="KW-1185">Reference proteome</keyword>
<protein>
    <submittedName>
        <fullName evidence="1">Uncharacterized protein</fullName>
    </submittedName>
</protein>
<comment type="caution">
    <text evidence="1">The sequence shown here is derived from an EMBL/GenBank/DDBJ whole genome shotgun (WGS) entry which is preliminary data.</text>
</comment>
<sequence length="57" mass="6389">MSPCTKPSATYGYSMEAKWFLVVANTINPPHEVYEVLRNHGVVQTEVKVITEAVKPQ</sequence>
<accession>K9F1W9</accession>
<organism evidence="1 2">
    <name type="scientific">Actinobaculum massiliense ACS-171-V-Col2</name>
    <dbReference type="NCBI Taxonomy" id="883066"/>
    <lineage>
        <taxon>Bacteria</taxon>
        <taxon>Bacillati</taxon>
        <taxon>Actinomycetota</taxon>
        <taxon>Actinomycetes</taxon>
        <taxon>Actinomycetales</taxon>
        <taxon>Actinomycetaceae</taxon>
        <taxon>Actinobaculum</taxon>
    </lineage>
</organism>
<dbReference type="PATRIC" id="fig|883066.3.peg.855"/>
<dbReference type="EMBL" id="AGWL01000003">
    <property type="protein sequence ID" value="EKU95455.1"/>
    <property type="molecule type" value="Genomic_DNA"/>
</dbReference>
<reference evidence="1 2" key="1">
    <citation type="submission" date="2012-09" db="EMBL/GenBank/DDBJ databases">
        <title>The Genome Sequence of Actinobaculum massiliae ACS-171-V-COL2.</title>
        <authorList>
            <consortium name="The Broad Institute Genome Sequencing Platform"/>
            <person name="Earl A."/>
            <person name="Ward D."/>
            <person name="Feldgarden M."/>
            <person name="Gevers D."/>
            <person name="Saerens B."/>
            <person name="Vaneechoutte M."/>
            <person name="Walker B."/>
            <person name="Young S.K."/>
            <person name="Zeng Q."/>
            <person name="Gargeya S."/>
            <person name="Fitzgerald M."/>
            <person name="Haas B."/>
            <person name="Abouelleil A."/>
            <person name="Alvarado L."/>
            <person name="Arachchi H.M."/>
            <person name="Berlin A."/>
            <person name="Chapman S.B."/>
            <person name="Goldberg J."/>
            <person name="Griggs A."/>
            <person name="Gujja S."/>
            <person name="Hansen M."/>
            <person name="Howarth C."/>
            <person name="Imamovic A."/>
            <person name="Larimer J."/>
            <person name="McCowen C."/>
            <person name="Montmayeur A."/>
            <person name="Murphy C."/>
            <person name="Neiman D."/>
            <person name="Pearson M."/>
            <person name="Priest M."/>
            <person name="Roberts A."/>
            <person name="Saif S."/>
            <person name="Shea T."/>
            <person name="Sisk P."/>
            <person name="Sykes S."/>
            <person name="Wortman J."/>
            <person name="Nusbaum C."/>
            <person name="Birren B."/>
        </authorList>
    </citation>
    <scope>NUCLEOTIDE SEQUENCE [LARGE SCALE GENOMIC DNA]</scope>
    <source>
        <strain evidence="2">ACS-171-V-Col2</strain>
    </source>
</reference>
<evidence type="ECO:0000313" key="1">
    <source>
        <dbReference type="EMBL" id="EKU95455.1"/>
    </source>
</evidence>
<name>K9F1W9_9ACTO</name>
<gene>
    <name evidence="1" type="ORF">HMPREF9233_00820</name>
</gene>
<dbReference type="AlphaFoldDB" id="K9F1W9"/>
<evidence type="ECO:0000313" key="2">
    <source>
        <dbReference type="Proteomes" id="UP000009888"/>
    </source>
</evidence>
<dbReference type="Proteomes" id="UP000009888">
    <property type="component" value="Unassembled WGS sequence"/>
</dbReference>